<dbReference type="InterPro" id="IPR027417">
    <property type="entry name" value="P-loop_NTPase"/>
</dbReference>
<dbReference type="InterPro" id="IPR026634">
    <property type="entry name" value="TPST-like"/>
</dbReference>
<dbReference type="PANTHER" id="PTHR12788">
    <property type="entry name" value="PROTEIN-TYROSINE SULFOTRANSFERASE 2"/>
    <property type="match status" value="1"/>
</dbReference>
<accession>A0AAU9WH70</accession>
<dbReference type="PANTHER" id="PTHR12788:SF8">
    <property type="entry name" value="PROTEIN-TYROSINE SULFOTRANSFERASE"/>
    <property type="match status" value="1"/>
</dbReference>
<dbReference type="Gene3D" id="3.40.50.300">
    <property type="entry name" value="P-loop containing nucleotide triphosphate hydrolases"/>
    <property type="match status" value="1"/>
</dbReference>
<dbReference type="AlphaFoldDB" id="A0AAU9WH70"/>
<evidence type="ECO:0000256" key="3">
    <source>
        <dbReference type="ARBA" id="ARBA00022679"/>
    </source>
</evidence>
<proteinExistence type="inferred from homology"/>
<dbReference type="GO" id="GO:0005794">
    <property type="term" value="C:Golgi apparatus"/>
    <property type="evidence" value="ECO:0007669"/>
    <property type="project" value="TreeGrafter"/>
</dbReference>
<evidence type="ECO:0000256" key="5">
    <source>
        <dbReference type="RuleBase" id="RU365018"/>
    </source>
</evidence>
<protein>
    <recommendedName>
        <fullName evidence="2 5">Protein-tyrosine sulfotransferase</fullName>
        <ecNumber evidence="2 5">2.8.2.20</ecNumber>
    </recommendedName>
</protein>
<reference evidence="6 7" key="1">
    <citation type="submission" date="2022-05" db="EMBL/GenBank/DDBJ databases">
        <authorList>
            <consortium name="Genoscope - CEA"/>
            <person name="William W."/>
        </authorList>
    </citation>
    <scope>NUCLEOTIDE SEQUENCE [LARGE SCALE GENOMIC DNA]</scope>
</reference>
<comment type="similarity">
    <text evidence="1 5">Belongs to the protein sulfotransferase family.</text>
</comment>
<evidence type="ECO:0000256" key="1">
    <source>
        <dbReference type="ARBA" id="ARBA00009988"/>
    </source>
</evidence>
<evidence type="ECO:0000313" key="6">
    <source>
        <dbReference type="EMBL" id="CAH3112350.1"/>
    </source>
</evidence>
<dbReference type="EMBL" id="CALNXJ010000013">
    <property type="protein sequence ID" value="CAH3112350.1"/>
    <property type="molecule type" value="Genomic_DNA"/>
</dbReference>
<dbReference type="GO" id="GO:0008476">
    <property type="term" value="F:protein-tyrosine sulfotransferase activity"/>
    <property type="evidence" value="ECO:0007669"/>
    <property type="project" value="UniProtKB-EC"/>
</dbReference>
<comment type="catalytic activity">
    <reaction evidence="4 5">
        <text>L-tyrosyl-[protein] + 3'-phosphoadenylyl sulfate = O-sulfo-L-tyrosine-[protein] + adenosine 3',5'-bisphosphate + H(+)</text>
        <dbReference type="Rhea" id="RHEA:16801"/>
        <dbReference type="Rhea" id="RHEA-COMP:10136"/>
        <dbReference type="Rhea" id="RHEA-COMP:11688"/>
        <dbReference type="ChEBI" id="CHEBI:15378"/>
        <dbReference type="ChEBI" id="CHEBI:46858"/>
        <dbReference type="ChEBI" id="CHEBI:58339"/>
        <dbReference type="ChEBI" id="CHEBI:58343"/>
        <dbReference type="ChEBI" id="CHEBI:65286"/>
        <dbReference type="EC" id="2.8.2.20"/>
    </reaction>
</comment>
<keyword evidence="3 5" id="KW-0808">Transferase</keyword>
<name>A0AAU9WH70_9CNID</name>
<organism evidence="6 7">
    <name type="scientific">Pocillopora meandrina</name>
    <dbReference type="NCBI Taxonomy" id="46732"/>
    <lineage>
        <taxon>Eukaryota</taxon>
        <taxon>Metazoa</taxon>
        <taxon>Cnidaria</taxon>
        <taxon>Anthozoa</taxon>
        <taxon>Hexacorallia</taxon>
        <taxon>Scleractinia</taxon>
        <taxon>Astrocoeniina</taxon>
        <taxon>Pocilloporidae</taxon>
        <taxon>Pocillopora</taxon>
    </lineage>
</organism>
<sequence length="341" mass="39769">MTCSNICIKKCTIHVIRESRSIKDWFVLRIQVSYVASKEESSLVSYAERHFRLYDGVETFLLFIGYPRSIHSLVGALLDAHPEIIISHEYGVVGKWEKYRSARLKKKKNLQKYALFYDLHQFSLRDALFGRRATFSKTLLAPKFRYTYNVPGLWQGGYQRKIKVIGDKQAGKTSEFLSTAIDILKEIRQTLQVPLRFIHIVRNPFDNIATMTLRETGTREAVIEEGTQINNTAQDLEKSINRYFKLAAANQRVRELYGDEVVDIAGHETILRPKETLQRLCDHLNVACSEDYFEKCSNILFSTPSITRHKVLWTEEQKVRVTQMMKNYSFLREFSFDKYPI</sequence>
<comment type="caution">
    <text evidence="6">The sequence shown here is derived from an EMBL/GenBank/DDBJ whole genome shotgun (WGS) entry which is preliminary data.</text>
</comment>
<dbReference type="SUPFAM" id="SSF52540">
    <property type="entry name" value="P-loop containing nucleoside triphosphate hydrolases"/>
    <property type="match status" value="1"/>
</dbReference>
<keyword evidence="7" id="KW-1185">Reference proteome</keyword>
<dbReference type="Proteomes" id="UP001159428">
    <property type="component" value="Unassembled WGS sequence"/>
</dbReference>
<gene>
    <name evidence="6" type="ORF">PMEA_00005110</name>
</gene>
<evidence type="ECO:0000256" key="4">
    <source>
        <dbReference type="ARBA" id="ARBA00048460"/>
    </source>
</evidence>
<dbReference type="EC" id="2.8.2.20" evidence="2 5"/>
<comment type="function">
    <text evidence="5">Catalyzes the O-sulfation of tyrosine residues within acidic motifs of polypeptides, using 3'-phosphoadenylyl sulfate (PAPS) as cosubstrate.</text>
</comment>
<dbReference type="Pfam" id="PF13469">
    <property type="entry name" value="Sulfotransfer_3"/>
    <property type="match status" value="1"/>
</dbReference>
<evidence type="ECO:0000313" key="7">
    <source>
        <dbReference type="Proteomes" id="UP001159428"/>
    </source>
</evidence>
<evidence type="ECO:0000256" key="2">
    <source>
        <dbReference type="ARBA" id="ARBA00013262"/>
    </source>
</evidence>